<sequence>MVFFANILPARYLLKYQQAQFIAGVQKGWILGIVTGTHKVHPQALEGASVLNLQGGRSGISQVGVVLMTIQANQINHLSIEKEALRTK</sequence>
<organism evidence="1">
    <name type="scientific">bioreactor metagenome</name>
    <dbReference type="NCBI Taxonomy" id="1076179"/>
    <lineage>
        <taxon>unclassified sequences</taxon>
        <taxon>metagenomes</taxon>
        <taxon>ecological metagenomes</taxon>
    </lineage>
</organism>
<protein>
    <submittedName>
        <fullName evidence="1">Uncharacterized protein</fullName>
    </submittedName>
</protein>
<name>A0A645EEW1_9ZZZZ</name>
<accession>A0A645EEW1</accession>
<dbReference type="AlphaFoldDB" id="A0A645EEW1"/>
<comment type="caution">
    <text evidence="1">The sequence shown here is derived from an EMBL/GenBank/DDBJ whole genome shotgun (WGS) entry which is preliminary data.</text>
</comment>
<dbReference type="EMBL" id="VSSQ01046584">
    <property type="protein sequence ID" value="MPN00548.1"/>
    <property type="molecule type" value="Genomic_DNA"/>
</dbReference>
<reference evidence="1" key="1">
    <citation type="submission" date="2019-08" db="EMBL/GenBank/DDBJ databases">
        <authorList>
            <person name="Kucharzyk K."/>
            <person name="Murdoch R.W."/>
            <person name="Higgins S."/>
            <person name="Loffler F."/>
        </authorList>
    </citation>
    <scope>NUCLEOTIDE SEQUENCE</scope>
</reference>
<evidence type="ECO:0000313" key="1">
    <source>
        <dbReference type="EMBL" id="MPN00548.1"/>
    </source>
</evidence>
<gene>
    <name evidence="1" type="ORF">SDC9_147744</name>
</gene>
<proteinExistence type="predicted"/>